<keyword evidence="3" id="KW-0378">Hydrolase</keyword>
<dbReference type="STRING" id="28181.BEN30_00810"/>
<proteinExistence type="predicted"/>
<dbReference type="SUPFAM" id="SSF56281">
    <property type="entry name" value="Metallo-hydrolase/oxidoreductase"/>
    <property type="match status" value="1"/>
</dbReference>
<dbReference type="Pfam" id="PF12706">
    <property type="entry name" value="Lactamase_B_2"/>
    <property type="match status" value="1"/>
</dbReference>
<feature type="region of interest" description="Disordered" evidence="1">
    <location>
        <begin position="1"/>
        <end position="34"/>
    </location>
</feature>
<evidence type="ECO:0000259" key="2">
    <source>
        <dbReference type="SMART" id="SM00849"/>
    </source>
</evidence>
<dbReference type="SMART" id="SM00849">
    <property type="entry name" value="Lactamase_B"/>
    <property type="match status" value="1"/>
</dbReference>
<evidence type="ECO:0000256" key="1">
    <source>
        <dbReference type="SAM" id="MobiDB-lite"/>
    </source>
</evidence>
<feature type="domain" description="Metallo-beta-lactamase" evidence="2">
    <location>
        <begin position="34"/>
        <end position="232"/>
    </location>
</feature>
<dbReference type="EMBL" id="MCGG01000067">
    <property type="protein sequence ID" value="OEJ64665.1"/>
    <property type="molecule type" value="Genomic_DNA"/>
</dbReference>
<organism evidence="3 4">
    <name type="scientific">Magnetovibrio blakemorei</name>
    <dbReference type="NCBI Taxonomy" id="28181"/>
    <lineage>
        <taxon>Bacteria</taxon>
        <taxon>Pseudomonadati</taxon>
        <taxon>Pseudomonadota</taxon>
        <taxon>Alphaproteobacteria</taxon>
        <taxon>Rhodospirillales</taxon>
        <taxon>Magnetovibrionaceae</taxon>
        <taxon>Magnetovibrio</taxon>
    </lineage>
</organism>
<dbReference type="PANTHER" id="PTHR42663">
    <property type="entry name" value="HYDROLASE C777.06C-RELATED-RELATED"/>
    <property type="match status" value="1"/>
</dbReference>
<evidence type="ECO:0000313" key="4">
    <source>
        <dbReference type="Proteomes" id="UP000095347"/>
    </source>
</evidence>
<protein>
    <submittedName>
        <fullName evidence="3">Hydrolase</fullName>
    </submittedName>
</protein>
<name>A0A1E5Q460_9PROT</name>
<comment type="caution">
    <text evidence="3">The sequence shown here is derived from an EMBL/GenBank/DDBJ whole genome shotgun (WGS) entry which is preliminary data.</text>
</comment>
<dbReference type="Proteomes" id="UP000095347">
    <property type="component" value="Unassembled WGS sequence"/>
</dbReference>
<dbReference type="CDD" id="cd16279">
    <property type="entry name" value="metallo-hydrolase-like_MBL-fold"/>
    <property type="match status" value="1"/>
</dbReference>
<dbReference type="InterPro" id="IPR001279">
    <property type="entry name" value="Metallo-B-lactamas"/>
</dbReference>
<dbReference type="GO" id="GO:0016787">
    <property type="term" value="F:hydrolase activity"/>
    <property type="evidence" value="ECO:0007669"/>
    <property type="project" value="UniProtKB-KW"/>
</dbReference>
<dbReference type="AlphaFoldDB" id="A0A1E5Q460"/>
<reference evidence="4" key="1">
    <citation type="submission" date="2016-07" db="EMBL/GenBank/DDBJ databases">
        <authorList>
            <person name="Florea S."/>
            <person name="Webb J.S."/>
            <person name="Jaromczyk J."/>
            <person name="Schardl C.L."/>
        </authorList>
    </citation>
    <scope>NUCLEOTIDE SEQUENCE [LARGE SCALE GENOMIC DNA]</scope>
    <source>
        <strain evidence="4">MV-1</strain>
    </source>
</reference>
<dbReference type="RefSeq" id="WP_069959167.1">
    <property type="nucleotide sequence ID" value="NZ_MCGG01000067.1"/>
</dbReference>
<dbReference type="OrthoDB" id="9781189at2"/>
<keyword evidence="4" id="KW-1185">Reference proteome</keyword>
<gene>
    <name evidence="3" type="ORF">BEN30_00810</name>
</gene>
<dbReference type="PANTHER" id="PTHR42663:SF6">
    <property type="entry name" value="HYDROLASE C777.06C-RELATED"/>
    <property type="match status" value="1"/>
</dbReference>
<evidence type="ECO:0000313" key="3">
    <source>
        <dbReference type="EMBL" id="OEJ64665.1"/>
    </source>
</evidence>
<accession>A0A1E5Q460</accession>
<dbReference type="InterPro" id="IPR036866">
    <property type="entry name" value="RibonucZ/Hydroxyglut_hydro"/>
</dbReference>
<dbReference type="Gene3D" id="3.60.15.10">
    <property type="entry name" value="Ribonuclease Z/Hydroxyacylglutathione hydrolase-like"/>
    <property type="match status" value="1"/>
</dbReference>
<sequence>MRITVLGSGSSTGTPSVEAGWGKCDPKNPKNRRTRPSILVEDQIEGVSKSVLVDTSPDLREQLLRHEIKHLDGVVYTHAHADHLHGIDDLRGINRLMNAPIEAFADAGTIASIQRRFGYVLEPLSPEATMFYKTTLNMHAFHHGEAFNAGGLEVTAIEQDHAYMTTFGLRFGDFAYTTDLISMHEDGFELLKGIKVWMLGTFAATLHPTHLDVETALAWCERVKPERAYFTHLGFGLDFETLQAKLPKNIFVAYDGLTIEV</sequence>